<accession>A0A137YT92</accession>
<dbReference type="EMBL" id="LSRE01000050">
    <property type="protein sequence ID" value="KXO89209.1"/>
    <property type="molecule type" value="Genomic_DNA"/>
</dbReference>
<protein>
    <recommendedName>
        <fullName evidence="4">Amino acid permease/ SLC12A domain-containing protein</fullName>
    </recommendedName>
</protein>
<evidence type="ECO:0000313" key="3">
    <source>
        <dbReference type="Proteomes" id="UP000070409"/>
    </source>
</evidence>
<reference evidence="2 3" key="1">
    <citation type="submission" date="2016-02" db="EMBL/GenBank/DDBJ databases">
        <authorList>
            <person name="Teng J.L."/>
            <person name="Tang Y."/>
            <person name="Huang Y."/>
            <person name="Guo F."/>
            <person name="Wei W."/>
            <person name="Chen J.H."/>
            <person name="Wong S.Y."/>
            <person name="Lau S.K."/>
            <person name="Woo P.C."/>
        </authorList>
    </citation>
    <scope>NUCLEOTIDE SEQUENCE [LARGE SCALE GENOMIC DNA]</scope>
    <source>
        <strain evidence="2 3">JCM 13375</strain>
    </source>
</reference>
<keyword evidence="1" id="KW-1133">Transmembrane helix</keyword>
<keyword evidence="3" id="KW-1185">Reference proteome</keyword>
<evidence type="ECO:0000256" key="1">
    <source>
        <dbReference type="SAM" id="Phobius"/>
    </source>
</evidence>
<name>A0A137YT92_9ACTN</name>
<dbReference type="Proteomes" id="UP000070409">
    <property type="component" value="Unassembled WGS sequence"/>
</dbReference>
<feature type="transmembrane region" description="Helical" evidence="1">
    <location>
        <begin position="68"/>
        <end position="98"/>
    </location>
</feature>
<gene>
    <name evidence="2" type="ORF">AXK61_11415</name>
</gene>
<organism evidence="2 3">
    <name type="scientific">Tsukamurella pseudospumae</name>
    <dbReference type="NCBI Taxonomy" id="239498"/>
    <lineage>
        <taxon>Bacteria</taxon>
        <taxon>Bacillati</taxon>
        <taxon>Actinomycetota</taxon>
        <taxon>Actinomycetes</taxon>
        <taxon>Mycobacteriales</taxon>
        <taxon>Tsukamurellaceae</taxon>
        <taxon>Tsukamurella</taxon>
    </lineage>
</organism>
<keyword evidence="1" id="KW-0472">Membrane</keyword>
<keyword evidence="1" id="KW-0812">Transmembrane</keyword>
<feature type="transmembrane region" description="Helical" evidence="1">
    <location>
        <begin position="25"/>
        <end position="47"/>
    </location>
</feature>
<proteinExistence type="predicted"/>
<evidence type="ECO:0000313" key="2">
    <source>
        <dbReference type="EMBL" id="KXO89209.1"/>
    </source>
</evidence>
<feature type="transmembrane region" description="Helical" evidence="1">
    <location>
        <begin position="110"/>
        <end position="128"/>
    </location>
</feature>
<comment type="caution">
    <text evidence="2">The sequence shown here is derived from an EMBL/GenBank/DDBJ whole genome shotgun (WGS) entry which is preliminary data.</text>
</comment>
<evidence type="ECO:0008006" key="4">
    <source>
        <dbReference type="Google" id="ProtNLM"/>
    </source>
</evidence>
<sequence>MGVITHFTFACAITWMWCGSTSNSAITTVVLIGTFATASAGCVSLAIGTGCRRGGRPIFYAKNQDRTWVPYVSLLTPGRVAAGPLFGAVLLTPLIALLFSRHGGPTQLEIVAFVVYSIVANGAMWLSYRSVRDYHRGVALETR</sequence>